<accession>X1E3E8</accession>
<proteinExistence type="predicted"/>
<name>X1E3E8_9ZZZZ</name>
<dbReference type="AlphaFoldDB" id="X1E3E8"/>
<reference evidence="1" key="1">
    <citation type="journal article" date="2014" name="Front. Microbiol.">
        <title>High frequency of phylogenetically diverse reductive dehalogenase-homologous genes in deep subseafloor sedimentary metagenomes.</title>
        <authorList>
            <person name="Kawai M."/>
            <person name="Futagami T."/>
            <person name="Toyoda A."/>
            <person name="Takaki Y."/>
            <person name="Nishi S."/>
            <person name="Hori S."/>
            <person name="Arai W."/>
            <person name="Tsubouchi T."/>
            <person name="Morono Y."/>
            <person name="Uchiyama I."/>
            <person name="Ito T."/>
            <person name="Fujiyama A."/>
            <person name="Inagaki F."/>
            <person name="Takami H."/>
        </authorList>
    </citation>
    <scope>NUCLEOTIDE SEQUENCE</scope>
    <source>
        <strain evidence="1">Expedition CK06-06</strain>
    </source>
</reference>
<sequence>MLEQEEIQIAVNKFIEIIYEMYLKDLKSGNMANKSLKSYGKICKRRGFINGYKNPTLFNIGK</sequence>
<organism evidence="1">
    <name type="scientific">marine sediment metagenome</name>
    <dbReference type="NCBI Taxonomy" id="412755"/>
    <lineage>
        <taxon>unclassified sequences</taxon>
        <taxon>metagenomes</taxon>
        <taxon>ecological metagenomes</taxon>
    </lineage>
</organism>
<gene>
    <name evidence="1" type="ORF">S01H4_56155</name>
</gene>
<evidence type="ECO:0000313" key="1">
    <source>
        <dbReference type="EMBL" id="GAH11704.1"/>
    </source>
</evidence>
<dbReference type="EMBL" id="BART01032508">
    <property type="protein sequence ID" value="GAH11704.1"/>
    <property type="molecule type" value="Genomic_DNA"/>
</dbReference>
<comment type="caution">
    <text evidence="1">The sequence shown here is derived from an EMBL/GenBank/DDBJ whole genome shotgun (WGS) entry which is preliminary data.</text>
</comment>
<protein>
    <submittedName>
        <fullName evidence="1">Uncharacterized protein</fullName>
    </submittedName>
</protein>